<name>A0AAU9JBI7_9CILI</name>
<accession>A0AAU9JBI7</accession>
<sequence length="388" mass="44453">MDFLQIPASFHTPEDKKPSPKIIKVRRRLLTPQNQEATVSQKTFNVAHKVSKPQPSETPLPGSIEEDFLLESSDKPIHFLRIKNPKTGKFEINPHIFTPESEKNPPITPSNKEILSKAKKCVTVISAAEVLQKPVKTLSFQNLSRKPTVIVNPEVKYKEKIQQIKEGMKKEAEAEERLLKSLKTGQRITETMQKHSLENYYSTSHSWHKISNFLSHKLKKEPQDLRLNSAPNFRQKKEACELLDKIVPLKDKYGVLAWNLTLRQWPKSDVPGEVWIPIGGQLSGLYTTIRHRSNTSQEFIRTVGSHCSSRGSLRNSQYFKQKLEENQSKDQILLDKELDDMMVLGESKFPIEKSAAEMIGVRFLATDIGNNVMPEQTIELNYEVKVKY</sequence>
<dbReference type="PANTHER" id="PTHR48421">
    <property type="entry name" value="MYCBP-ASSOCIATED PROTEIN"/>
    <property type="match status" value="1"/>
</dbReference>
<gene>
    <name evidence="1" type="ORF">BSTOLATCC_MIC31616</name>
</gene>
<dbReference type="PANTHER" id="PTHR48421:SF1">
    <property type="entry name" value="MYCBP-ASSOCIATED PROTEIN"/>
    <property type="match status" value="1"/>
</dbReference>
<dbReference type="InterPro" id="IPR032707">
    <property type="entry name" value="MYCBPAP"/>
</dbReference>
<keyword evidence="2" id="KW-1185">Reference proteome</keyword>
<dbReference type="EMBL" id="CAJZBQ010000032">
    <property type="protein sequence ID" value="CAG9322486.1"/>
    <property type="molecule type" value="Genomic_DNA"/>
</dbReference>
<dbReference type="Proteomes" id="UP001162131">
    <property type="component" value="Unassembled WGS sequence"/>
</dbReference>
<proteinExistence type="predicted"/>
<reference evidence="1" key="1">
    <citation type="submission" date="2021-09" db="EMBL/GenBank/DDBJ databases">
        <authorList>
            <consortium name="AG Swart"/>
            <person name="Singh M."/>
            <person name="Singh A."/>
            <person name="Seah K."/>
            <person name="Emmerich C."/>
        </authorList>
    </citation>
    <scope>NUCLEOTIDE SEQUENCE</scope>
    <source>
        <strain evidence="1">ATCC30299</strain>
    </source>
</reference>
<dbReference type="AlphaFoldDB" id="A0AAU9JBI7"/>
<organism evidence="1 2">
    <name type="scientific">Blepharisma stoltei</name>
    <dbReference type="NCBI Taxonomy" id="1481888"/>
    <lineage>
        <taxon>Eukaryota</taxon>
        <taxon>Sar</taxon>
        <taxon>Alveolata</taxon>
        <taxon>Ciliophora</taxon>
        <taxon>Postciliodesmatophora</taxon>
        <taxon>Heterotrichea</taxon>
        <taxon>Heterotrichida</taxon>
        <taxon>Blepharismidae</taxon>
        <taxon>Blepharisma</taxon>
    </lineage>
</organism>
<protein>
    <submittedName>
        <fullName evidence="1">Uncharacterized protein</fullName>
    </submittedName>
</protein>
<evidence type="ECO:0000313" key="2">
    <source>
        <dbReference type="Proteomes" id="UP001162131"/>
    </source>
</evidence>
<comment type="caution">
    <text evidence="1">The sequence shown here is derived from an EMBL/GenBank/DDBJ whole genome shotgun (WGS) entry which is preliminary data.</text>
</comment>
<dbReference type="Pfam" id="PF14646">
    <property type="entry name" value="MYCBPAP"/>
    <property type="match status" value="1"/>
</dbReference>
<evidence type="ECO:0000313" key="1">
    <source>
        <dbReference type="EMBL" id="CAG9322486.1"/>
    </source>
</evidence>